<name>A0A934VF62_9BACT</name>
<evidence type="ECO:0008006" key="3">
    <source>
        <dbReference type="Google" id="ProtNLM"/>
    </source>
</evidence>
<proteinExistence type="predicted"/>
<gene>
    <name evidence="1" type="ORF">JIN81_04260</name>
</gene>
<reference evidence="1" key="1">
    <citation type="submission" date="2021-01" db="EMBL/GenBank/DDBJ databases">
        <title>Modified the classification status of verrucomicrobia.</title>
        <authorList>
            <person name="Feng X."/>
        </authorList>
    </citation>
    <scope>NUCLEOTIDE SEQUENCE</scope>
    <source>
        <strain evidence="1">KCTC 22201</strain>
    </source>
</reference>
<dbReference type="Proteomes" id="UP000658278">
    <property type="component" value="Unassembled WGS sequence"/>
</dbReference>
<keyword evidence="2" id="KW-1185">Reference proteome</keyword>
<sequence>MRGQAHPVDDFLFTYYPFSMRKLTQWHPGPGIAIEHDDSVPDWLTRPPYQTQEGWTLLNPASLSAKQVMRIRWIRDLLVATQNRPPYFGCHGLHEWAMVYGGEQVRHGETCPLRLPQSEIDQIVENRPLFCSHFDAFRFFQPAAQPLNRMQPDMDSRMANEQPGCLHVGMDLYKWASKSMPWVSSELQLKCFELAVELRSLDMRASPYDLSEFGLEPVKIETSEGRRLYETEQRRLAEEAAPLRDCLIEALSQTIQAVG</sequence>
<evidence type="ECO:0000313" key="2">
    <source>
        <dbReference type="Proteomes" id="UP000658278"/>
    </source>
</evidence>
<protein>
    <recommendedName>
        <fullName evidence="3">3-methyladenine DNA glycosylase</fullName>
    </recommendedName>
</protein>
<organism evidence="1 2">
    <name type="scientific">Haloferula rosea</name>
    <dbReference type="NCBI Taxonomy" id="490093"/>
    <lineage>
        <taxon>Bacteria</taxon>
        <taxon>Pseudomonadati</taxon>
        <taxon>Verrucomicrobiota</taxon>
        <taxon>Verrucomicrobiia</taxon>
        <taxon>Verrucomicrobiales</taxon>
        <taxon>Verrucomicrobiaceae</taxon>
        <taxon>Haloferula</taxon>
    </lineage>
</organism>
<dbReference type="EMBL" id="JAENII010000002">
    <property type="protein sequence ID" value="MBK1826220.1"/>
    <property type="molecule type" value="Genomic_DNA"/>
</dbReference>
<accession>A0A934VF62</accession>
<dbReference type="RefSeq" id="WP_200276780.1">
    <property type="nucleotide sequence ID" value="NZ_JAENII010000002.1"/>
</dbReference>
<dbReference type="AlphaFoldDB" id="A0A934VF62"/>
<comment type="caution">
    <text evidence="1">The sequence shown here is derived from an EMBL/GenBank/DDBJ whole genome shotgun (WGS) entry which is preliminary data.</text>
</comment>
<evidence type="ECO:0000313" key="1">
    <source>
        <dbReference type="EMBL" id="MBK1826220.1"/>
    </source>
</evidence>